<evidence type="ECO:0000256" key="2">
    <source>
        <dbReference type="SAM" id="SignalP"/>
    </source>
</evidence>
<protein>
    <submittedName>
        <fullName evidence="3">Putative secreted protein</fullName>
    </submittedName>
</protein>
<feature type="region of interest" description="Disordered" evidence="1">
    <location>
        <begin position="20"/>
        <end position="56"/>
    </location>
</feature>
<evidence type="ECO:0000313" key="3">
    <source>
        <dbReference type="EMBL" id="JAC27144.1"/>
    </source>
</evidence>
<keyword evidence="2" id="KW-0732">Signal</keyword>
<proteinExistence type="evidence at transcript level"/>
<dbReference type="EMBL" id="GBBL01000176">
    <property type="protein sequence ID" value="JAC27144.1"/>
    <property type="molecule type" value="mRNA"/>
</dbReference>
<evidence type="ECO:0000256" key="1">
    <source>
        <dbReference type="SAM" id="MobiDB-lite"/>
    </source>
</evidence>
<feature type="signal peptide" evidence="2">
    <location>
        <begin position="1"/>
        <end position="20"/>
    </location>
</feature>
<organism evidence="3">
    <name type="scientific">Amblyomma parvum</name>
    <name type="common">South American tick</name>
    <dbReference type="NCBI Taxonomy" id="251391"/>
    <lineage>
        <taxon>Eukaryota</taxon>
        <taxon>Metazoa</taxon>
        <taxon>Ecdysozoa</taxon>
        <taxon>Arthropoda</taxon>
        <taxon>Chelicerata</taxon>
        <taxon>Arachnida</taxon>
        <taxon>Acari</taxon>
        <taxon>Parasitiformes</taxon>
        <taxon>Ixodida</taxon>
        <taxon>Ixodoidea</taxon>
        <taxon>Ixodidae</taxon>
        <taxon>Amblyomminae</taxon>
        <taxon>Amblyomma</taxon>
    </lineage>
</organism>
<dbReference type="AlphaFoldDB" id="A0A023G0D4"/>
<accession>A0A023G0D4</accession>
<reference evidence="3" key="1">
    <citation type="submission" date="2014-03" db="EMBL/GenBank/DDBJ databases">
        <title>The sialotranscriptome of Amblyomma triste, Amblyomma parvum and Amblyomma cajennense ticks, uncovered by 454-based RNA-seq.</title>
        <authorList>
            <person name="Garcia G.R."/>
            <person name="Gardinassi L.G."/>
            <person name="Ribeiro J.M."/>
            <person name="Anatrielo E."/>
            <person name="Ferreira B.R."/>
            <person name="Moreira H.N."/>
            <person name="Mafra C."/>
            <person name="Olegario M.M."/>
            <person name="Szabo P.J."/>
            <person name="Miranda-Santos I.K."/>
            <person name="Maruyama S.R."/>
        </authorList>
    </citation>
    <scope>NUCLEOTIDE SEQUENCE</scope>
    <source>
        <strain evidence="3">Araguapaz</strain>
        <tissue evidence="3">Salivary glands</tissue>
    </source>
</reference>
<feature type="chain" id="PRO_5001521450" evidence="2">
    <location>
        <begin position="21"/>
        <end position="108"/>
    </location>
</feature>
<sequence>MKTALLCFCILSVLIVSAKSQPQPLPPGVKWPNRRRPGRRTTPPSTPASQRKPYCPRKCAPQSKVGHHCASDCVCVDPPPGVDPYPLDCIWSPASALRRYNRYQSTSQ</sequence>
<name>A0A023G0D4_AMBPA</name>